<dbReference type="AlphaFoldDB" id="A0A381N6H5"/>
<name>A0A381N6H5_9ZZZZ</name>
<gene>
    <name evidence="1" type="ORF">METZ01_LOCUS3094</name>
</gene>
<organism evidence="1">
    <name type="scientific">marine metagenome</name>
    <dbReference type="NCBI Taxonomy" id="408172"/>
    <lineage>
        <taxon>unclassified sequences</taxon>
        <taxon>metagenomes</taxon>
        <taxon>ecological metagenomes</taxon>
    </lineage>
</organism>
<dbReference type="EMBL" id="UINC01000160">
    <property type="protein sequence ID" value="SUZ50240.1"/>
    <property type="molecule type" value="Genomic_DNA"/>
</dbReference>
<reference evidence="1" key="1">
    <citation type="submission" date="2018-05" db="EMBL/GenBank/DDBJ databases">
        <authorList>
            <person name="Lanie J.A."/>
            <person name="Ng W.-L."/>
            <person name="Kazmierczak K.M."/>
            <person name="Andrzejewski T.M."/>
            <person name="Davidsen T.M."/>
            <person name="Wayne K.J."/>
            <person name="Tettelin H."/>
            <person name="Glass J.I."/>
            <person name="Rusch D."/>
            <person name="Podicherti R."/>
            <person name="Tsui H.-C.T."/>
            <person name="Winkler M.E."/>
        </authorList>
    </citation>
    <scope>NUCLEOTIDE SEQUENCE</scope>
</reference>
<evidence type="ECO:0000313" key="1">
    <source>
        <dbReference type="EMBL" id="SUZ50240.1"/>
    </source>
</evidence>
<protein>
    <recommendedName>
        <fullName evidence="2">Lipid/polyisoprenoid-binding YceI-like domain-containing protein</fullName>
    </recommendedName>
</protein>
<sequence length="118" mass="12634">MIKKIITIVLITFASSVIWAQSQVDGTWDFSMSSPFGSLVSAKVTMKIEGATLTGQFDMGGGRKWPIEEGTVQGNEIAFKLNRDGASMTYVMNATVDGNSIKGTANAMGSVVDWSMSK</sequence>
<evidence type="ECO:0008006" key="2">
    <source>
        <dbReference type="Google" id="ProtNLM"/>
    </source>
</evidence>
<accession>A0A381N6H5</accession>
<proteinExistence type="predicted"/>